<name>A0A132C1S8_9RHOB</name>
<dbReference type="Proteomes" id="UP000068382">
    <property type="component" value="Unassembled WGS sequence"/>
</dbReference>
<evidence type="ECO:0000313" key="2">
    <source>
        <dbReference type="Proteomes" id="UP000068382"/>
    </source>
</evidence>
<dbReference type="EMBL" id="LPUY01000038">
    <property type="protein sequence ID" value="KUP94010.1"/>
    <property type="molecule type" value="Genomic_DNA"/>
</dbReference>
<dbReference type="AlphaFoldDB" id="A0A132C1S8"/>
<sequence>MSEPARDRSASARETGLTRRLRQLAAGDLVAPQGTLSAQLAQEIDEIMLPRILSLLSDGRVVAEFHVVQRALVHIDRAGTAVQPRPECALDFAQALLALERDLAPETEIRLCRRPAPVRSSATRCLASQLQQALATLTAATPQDALRHVEPQARAMCFVARGNTSAHHSDPTSAFVPALEAALAEVAAPGPRPTGAAALGQTAPTLLCLDLSRDLSLVVARQDDGDLALILPRQATTALQQAWCRALS</sequence>
<evidence type="ECO:0000313" key="1">
    <source>
        <dbReference type="EMBL" id="KUP94010.1"/>
    </source>
</evidence>
<keyword evidence="2" id="KW-1185">Reference proteome</keyword>
<protein>
    <submittedName>
        <fullName evidence="1">Uncharacterized protein</fullName>
    </submittedName>
</protein>
<accession>A0A132C1S8</accession>
<proteinExistence type="predicted"/>
<gene>
    <name evidence="1" type="ORF">TRIHO_11910</name>
</gene>
<organism evidence="1 2">
    <name type="scientific">Tritonibacter horizontis</name>
    <dbReference type="NCBI Taxonomy" id="1768241"/>
    <lineage>
        <taxon>Bacteria</taxon>
        <taxon>Pseudomonadati</taxon>
        <taxon>Pseudomonadota</taxon>
        <taxon>Alphaproteobacteria</taxon>
        <taxon>Rhodobacterales</taxon>
        <taxon>Paracoccaceae</taxon>
        <taxon>Tritonibacter</taxon>
    </lineage>
</organism>
<reference evidence="1 2" key="1">
    <citation type="submission" date="2015-12" db="EMBL/GenBank/DDBJ databases">
        <title>Genome sequence of the marine Rhodobacteraceae strain O3.65, Candidatus Tritonibacter horizontis.</title>
        <authorList>
            <person name="Poehlein A."/>
            <person name="Giebel H.A."/>
            <person name="Voget S."/>
            <person name="Brinkhoff T."/>
        </authorList>
    </citation>
    <scope>NUCLEOTIDE SEQUENCE [LARGE SCALE GENOMIC DNA]</scope>
    <source>
        <strain evidence="1 2">O3.65</strain>
    </source>
</reference>
<dbReference type="RefSeq" id="WP_068241257.1">
    <property type="nucleotide sequence ID" value="NZ_LPUY01000038.1"/>
</dbReference>
<comment type="caution">
    <text evidence="1">The sequence shown here is derived from an EMBL/GenBank/DDBJ whole genome shotgun (WGS) entry which is preliminary data.</text>
</comment>